<dbReference type="AlphaFoldDB" id="A0A0M9WDL5"/>
<evidence type="ECO:0000256" key="1">
    <source>
        <dbReference type="SAM" id="MobiDB-lite"/>
    </source>
</evidence>
<dbReference type="Proteomes" id="UP000037696">
    <property type="component" value="Unassembled WGS sequence"/>
</dbReference>
<feature type="compositionally biased region" description="Acidic residues" evidence="1">
    <location>
        <begin position="51"/>
        <end position="60"/>
    </location>
</feature>
<dbReference type="InterPro" id="IPR027921">
    <property type="entry name" value="NOPCHAP1"/>
</dbReference>
<dbReference type="STRING" id="229535.A0A0M9WDL5"/>
<keyword evidence="3" id="KW-1185">Reference proteome</keyword>
<dbReference type="EMBL" id="LHQQ01000152">
    <property type="protein sequence ID" value="KOS40752.1"/>
    <property type="molecule type" value="Genomic_DNA"/>
</dbReference>
<feature type="compositionally biased region" description="Acidic residues" evidence="1">
    <location>
        <begin position="168"/>
        <end position="179"/>
    </location>
</feature>
<protein>
    <submittedName>
        <fullName evidence="2">Uncharacterized protein</fullName>
    </submittedName>
</protein>
<gene>
    <name evidence="2" type="ORF">ACN38_g8380</name>
</gene>
<feature type="region of interest" description="Disordered" evidence="1">
    <location>
        <begin position="157"/>
        <end position="220"/>
    </location>
</feature>
<dbReference type="PANTHER" id="PTHR38489">
    <property type="entry name" value="HISTONE CHAPERONE DOMAIN-CONTAINING PROTEIN"/>
    <property type="match status" value="1"/>
</dbReference>
<sequence>MPKAATRSETAASNPSPQNTNLTDRTVPRPQRANSVQSSDSDQTSSSGSSSEDDSESEGENEQHSDQEMNSTGESTTHTHIPDSSSSLPHIAGRPKPRIRRMKGDSEILSRLNSFLPKMKDANEDLLRQIEAGEAGDLVLDNADENGEQYIEMDLGLGVLEEKRDGDSSSDEENDDEGSEGVTGAGKTPQEMNDSDIIGKLMGGKSKKSNIDKPSIQEMA</sequence>
<accession>A0A0M9WDL5</accession>
<feature type="compositionally biased region" description="Polar residues" evidence="1">
    <location>
        <begin position="68"/>
        <end position="88"/>
    </location>
</feature>
<evidence type="ECO:0000313" key="3">
    <source>
        <dbReference type="Proteomes" id="UP000037696"/>
    </source>
</evidence>
<name>A0A0M9WDL5_9EURO</name>
<feature type="compositionally biased region" description="Low complexity" evidence="1">
    <location>
        <begin position="35"/>
        <end position="50"/>
    </location>
</feature>
<dbReference type="GO" id="GO:0000492">
    <property type="term" value="P:box C/D snoRNP assembly"/>
    <property type="evidence" value="ECO:0007669"/>
    <property type="project" value="InterPro"/>
</dbReference>
<feature type="region of interest" description="Disordered" evidence="1">
    <location>
        <begin position="1"/>
        <end position="105"/>
    </location>
</feature>
<dbReference type="Pfam" id="PF15370">
    <property type="entry name" value="NOPCHAP1"/>
    <property type="match status" value="1"/>
</dbReference>
<feature type="compositionally biased region" description="Polar residues" evidence="1">
    <location>
        <begin position="7"/>
        <end position="24"/>
    </location>
</feature>
<dbReference type="PANTHER" id="PTHR38489:SF1">
    <property type="entry name" value="HISTONE CHAPERONE DOMAIN-CONTAINING PROTEIN"/>
    <property type="match status" value="1"/>
</dbReference>
<evidence type="ECO:0000313" key="2">
    <source>
        <dbReference type="EMBL" id="KOS40752.1"/>
    </source>
</evidence>
<comment type="caution">
    <text evidence="2">The sequence shown here is derived from an EMBL/GenBank/DDBJ whole genome shotgun (WGS) entry which is preliminary data.</text>
</comment>
<organism evidence="2 3">
    <name type="scientific">Penicillium nordicum</name>
    <dbReference type="NCBI Taxonomy" id="229535"/>
    <lineage>
        <taxon>Eukaryota</taxon>
        <taxon>Fungi</taxon>
        <taxon>Dikarya</taxon>
        <taxon>Ascomycota</taxon>
        <taxon>Pezizomycotina</taxon>
        <taxon>Eurotiomycetes</taxon>
        <taxon>Eurotiomycetidae</taxon>
        <taxon>Eurotiales</taxon>
        <taxon>Aspergillaceae</taxon>
        <taxon>Penicillium</taxon>
    </lineage>
</organism>
<dbReference type="OrthoDB" id="1112980at2759"/>
<reference evidence="2 3" key="1">
    <citation type="submission" date="2015-08" db="EMBL/GenBank/DDBJ databases">
        <title>Genome sequencing of Penicillium nordicum.</title>
        <authorList>
            <person name="Nguyen H.D."/>
            <person name="Seifert K.A."/>
        </authorList>
    </citation>
    <scope>NUCLEOTIDE SEQUENCE [LARGE SCALE GENOMIC DNA]</scope>
    <source>
        <strain evidence="2 3">DAOMC 185683</strain>
    </source>
</reference>
<proteinExistence type="predicted"/>